<dbReference type="PANTHER" id="PTHR31286">
    <property type="entry name" value="GLYCINE-RICH CELL WALL STRUCTURAL PROTEIN 1.8-LIKE"/>
    <property type="match status" value="1"/>
</dbReference>
<accession>A0AAV3Q3C3</accession>
<evidence type="ECO:0000313" key="2">
    <source>
        <dbReference type="EMBL" id="GAA0158569.1"/>
    </source>
</evidence>
<comment type="caution">
    <text evidence="2">The sequence shown here is derived from an EMBL/GenBank/DDBJ whole genome shotgun (WGS) entry which is preliminary data.</text>
</comment>
<feature type="region of interest" description="Disordered" evidence="1">
    <location>
        <begin position="201"/>
        <end position="234"/>
    </location>
</feature>
<protein>
    <recommendedName>
        <fullName evidence="4">DUF4283 domain-containing protein</fullName>
    </recommendedName>
</protein>
<evidence type="ECO:0000256" key="1">
    <source>
        <dbReference type="SAM" id="MobiDB-lite"/>
    </source>
</evidence>
<evidence type="ECO:0008006" key="4">
    <source>
        <dbReference type="Google" id="ProtNLM"/>
    </source>
</evidence>
<reference evidence="2 3" key="1">
    <citation type="submission" date="2024-01" db="EMBL/GenBank/DDBJ databases">
        <title>The complete chloroplast genome sequence of Lithospermum erythrorhizon: insights into the phylogenetic relationship among Boraginaceae species and the maternal lineages of purple gromwells.</title>
        <authorList>
            <person name="Okada T."/>
            <person name="Watanabe K."/>
        </authorList>
    </citation>
    <scope>NUCLEOTIDE SEQUENCE [LARGE SCALE GENOMIC DNA]</scope>
</reference>
<dbReference type="Proteomes" id="UP001454036">
    <property type="component" value="Unassembled WGS sequence"/>
</dbReference>
<organism evidence="2 3">
    <name type="scientific">Lithospermum erythrorhizon</name>
    <name type="common">Purple gromwell</name>
    <name type="synonym">Lithospermum officinale var. erythrorhizon</name>
    <dbReference type="NCBI Taxonomy" id="34254"/>
    <lineage>
        <taxon>Eukaryota</taxon>
        <taxon>Viridiplantae</taxon>
        <taxon>Streptophyta</taxon>
        <taxon>Embryophyta</taxon>
        <taxon>Tracheophyta</taxon>
        <taxon>Spermatophyta</taxon>
        <taxon>Magnoliopsida</taxon>
        <taxon>eudicotyledons</taxon>
        <taxon>Gunneridae</taxon>
        <taxon>Pentapetalae</taxon>
        <taxon>asterids</taxon>
        <taxon>lamiids</taxon>
        <taxon>Boraginales</taxon>
        <taxon>Boraginaceae</taxon>
        <taxon>Boraginoideae</taxon>
        <taxon>Lithospermeae</taxon>
        <taxon>Lithospermum</taxon>
    </lineage>
</organism>
<name>A0AAV3Q3C3_LITER</name>
<gene>
    <name evidence="2" type="ORF">LIER_15556</name>
</gene>
<dbReference type="SUPFAM" id="SSF56219">
    <property type="entry name" value="DNase I-like"/>
    <property type="match status" value="1"/>
</dbReference>
<proteinExistence type="predicted"/>
<dbReference type="EMBL" id="BAABME010003380">
    <property type="protein sequence ID" value="GAA0158569.1"/>
    <property type="molecule type" value="Genomic_DNA"/>
</dbReference>
<feature type="compositionally biased region" description="Basic and acidic residues" evidence="1">
    <location>
        <begin position="201"/>
        <end position="217"/>
    </location>
</feature>
<dbReference type="AlphaFoldDB" id="A0AAV3Q3C3"/>
<dbReference type="InterPro" id="IPR036691">
    <property type="entry name" value="Endo/exonu/phosph_ase_sf"/>
</dbReference>
<dbReference type="PANTHER" id="PTHR31286:SF165">
    <property type="entry name" value="DUF4283 DOMAIN-CONTAINING PROTEIN"/>
    <property type="match status" value="1"/>
</dbReference>
<dbReference type="InterPro" id="IPR040256">
    <property type="entry name" value="At4g02000-like"/>
</dbReference>
<evidence type="ECO:0000313" key="3">
    <source>
        <dbReference type="Proteomes" id="UP001454036"/>
    </source>
</evidence>
<sequence length="458" mass="51666">MEDYTRLWVSKESPLNPIWVHFHGLPLYLVKGEGLLSVANSIGRRLLIDSHNVNRVKLGTASVCVELDVSKPLMNETWVSFVVDEDPSIVDGFWQKVEYDDAPPYCSKCFHLGHKNDDCKRDIYKEQALKPPYVQRRRQYRRVVNPPQPVQHNRVIDGKKKGVMNHVPSNNGACTFGTKDSDEVTHAPATTPYVRRLECINNDERGEDGEIREDASKARGKSSHGPSLTRPEMHGPMVIAGKFNVPNLDGFQALPQDFQEDMGDLCKKFSAPSASTSPRELQQVYKASLEDVGVDIVPPDAIISSLSHLDKDIATIDASCAVVTTEKAENLYSVDCDGGISMLWLVDYHLLDAGFVGSKYTWTNGKLSQRLDRVLCDQLYLDTFPVLNVRHLAKTASDHAPLLIELKFLHEIPKVSFRFQNLWPHHADLNNVIFECWSNPVYGDPFHILTSKLKRLKH</sequence>
<keyword evidence="3" id="KW-1185">Reference proteome</keyword>